<dbReference type="Gene3D" id="2.30.40.10">
    <property type="entry name" value="Urease, subunit C, domain 1"/>
    <property type="match status" value="1"/>
</dbReference>
<dbReference type="AlphaFoldDB" id="A0A1M6SFG8"/>
<dbReference type="OrthoDB" id="3514520at2"/>
<gene>
    <name evidence="2" type="ORF">SAMN05443637_106112</name>
</gene>
<dbReference type="InterPro" id="IPR057744">
    <property type="entry name" value="OTAase-like"/>
</dbReference>
<dbReference type="SUPFAM" id="SSF51556">
    <property type="entry name" value="Metallo-dependent hydrolases"/>
    <property type="match status" value="1"/>
</dbReference>
<evidence type="ECO:0000313" key="3">
    <source>
        <dbReference type="Proteomes" id="UP000184363"/>
    </source>
</evidence>
<dbReference type="InterPro" id="IPR032466">
    <property type="entry name" value="Metal_Hydrolase"/>
</dbReference>
<dbReference type="Proteomes" id="UP000184363">
    <property type="component" value="Unassembled WGS sequence"/>
</dbReference>
<accession>A0A1M6SFG8</accession>
<evidence type="ECO:0000259" key="1">
    <source>
        <dbReference type="Pfam" id="PF01979"/>
    </source>
</evidence>
<organism evidence="2 3">
    <name type="scientific">Pseudonocardia thermophila</name>
    <dbReference type="NCBI Taxonomy" id="1848"/>
    <lineage>
        <taxon>Bacteria</taxon>
        <taxon>Bacillati</taxon>
        <taxon>Actinomycetota</taxon>
        <taxon>Actinomycetes</taxon>
        <taxon>Pseudonocardiales</taxon>
        <taxon>Pseudonocardiaceae</taxon>
        <taxon>Pseudonocardia</taxon>
    </lineage>
</organism>
<keyword evidence="3" id="KW-1185">Reference proteome</keyword>
<dbReference type="RefSeq" id="WP_073456712.1">
    <property type="nucleotide sequence ID" value="NZ_CALGVN010000039.1"/>
</dbReference>
<dbReference type="Gene3D" id="3.20.20.140">
    <property type="entry name" value="Metal-dependent hydrolases"/>
    <property type="match status" value="1"/>
</dbReference>
<proteinExistence type="predicted"/>
<dbReference type="EMBL" id="FRAP01000006">
    <property type="protein sequence ID" value="SHK43317.1"/>
    <property type="molecule type" value="Genomic_DNA"/>
</dbReference>
<sequence length="479" mass="51532">MASTWLLIAHGTVVDGAGNPPVPNASVLVHDGIIHAVGADVSRDQVPRGETVHEIDATGRTVMPGLIDAHCHMTYGESRSEEEIDLYTSVETRTLKAAFHAQKVLRAGVTGISQPGGSYYIGVALRDAIRDGIVQGPRMTSAGRYLSTSNSLTDWYPDSVGVPEGSIGIVHNRLDDMIDEVRHQVKNGVDLIKLADSPYGDYQAFTTDEMRVLADLTHQLGKKITIHARGSAEVDAAVTAGMDWIMHGNVMSDETIEHLAGSGTPLIPTLLLLANAADWGHLVGAPVELRDGMKRMLDKTADSLHRAHAAGVRMALGTDSGFSLTPYGVWHARELELLMRYAGMTALEAIQAGTSNGAMMLGLDGKIGTIAPGMIADLIVVNGDPIADITVLQRREAIETVVQDGRVVEFDEEALSRSWPHERGIGYSVTDLTYDVVHGLGNGADPRDLTPPEEFRFDDEHAADLVSDMARRERAAETS</sequence>
<protein>
    <submittedName>
        <fullName evidence="2">Imidazolonepropionase</fullName>
    </submittedName>
</protein>
<dbReference type="STRING" id="1848.SAMN05443637_106112"/>
<dbReference type="GO" id="GO:0016810">
    <property type="term" value="F:hydrolase activity, acting on carbon-nitrogen (but not peptide) bonds"/>
    <property type="evidence" value="ECO:0007669"/>
    <property type="project" value="InterPro"/>
</dbReference>
<feature type="domain" description="Amidohydrolase-related" evidence="1">
    <location>
        <begin position="61"/>
        <end position="408"/>
    </location>
</feature>
<dbReference type="PANTHER" id="PTHR43135">
    <property type="entry name" value="ALPHA-D-RIBOSE 1-METHYLPHOSPHONATE 5-TRIPHOSPHATE DIPHOSPHATASE"/>
    <property type="match status" value="1"/>
</dbReference>
<evidence type="ECO:0000313" key="2">
    <source>
        <dbReference type="EMBL" id="SHK43317.1"/>
    </source>
</evidence>
<dbReference type="InterPro" id="IPR006680">
    <property type="entry name" value="Amidohydro-rel"/>
</dbReference>
<reference evidence="2 3" key="1">
    <citation type="submission" date="2016-11" db="EMBL/GenBank/DDBJ databases">
        <authorList>
            <person name="Jaros S."/>
            <person name="Januszkiewicz K."/>
            <person name="Wedrychowicz H."/>
        </authorList>
    </citation>
    <scope>NUCLEOTIDE SEQUENCE [LARGE SCALE GENOMIC DNA]</scope>
    <source>
        <strain evidence="2 3">DSM 43832</strain>
    </source>
</reference>
<dbReference type="CDD" id="cd01299">
    <property type="entry name" value="Met_dep_hydrolase_A"/>
    <property type="match status" value="1"/>
</dbReference>
<dbReference type="SUPFAM" id="SSF51338">
    <property type="entry name" value="Composite domain of metallo-dependent hydrolases"/>
    <property type="match status" value="1"/>
</dbReference>
<name>A0A1M6SFG8_PSETH</name>
<dbReference type="InterPro" id="IPR051781">
    <property type="entry name" value="Metallo-dep_Hydrolase"/>
</dbReference>
<dbReference type="PANTHER" id="PTHR43135:SF3">
    <property type="entry name" value="ALPHA-D-RIBOSE 1-METHYLPHOSPHONATE 5-TRIPHOSPHATE DIPHOSPHATASE"/>
    <property type="match status" value="1"/>
</dbReference>
<dbReference type="InterPro" id="IPR011059">
    <property type="entry name" value="Metal-dep_hydrolase_composite"/>
</dbReference>
<dbReference type="Pfam" id="PF01979">
    <property type="entry name" value="Amidohydro_1"/>
    <property type="match status" value="1"/>
</dbReference>